<dbReference type="AlphaFoldDB" id="A0A2M6WN17"/>
<sequence length="71" mass="8152">MFFVSRSLFGRLFYLTNFFKVLYCPHMLFAAIQNLTNQTTGLLLGLLLLGLLLGRLILGGSKYFCKENLRM</sequence>
<protein>
    <submittedName>
        <fullName evidence="2">Uncharacterized protein</fullName>
    </submittedName>
</protein>
<dbReference type="EMBL" id="PFAS01000006">
    <property type="protein sequence ID" value="PIT94146.1"/>
    <property type="molecule type" value="Genomic_DNA"/>
</dbReference>
<organism evidence="2 3">
    <name type="scientific">Candidatus Falkowbacteria bacterium CG10_big_fil_rev_8_21_14_0_10_43_11</name>
    <dbReference type="NCBI Taxonomy" id="1974568"/>
    <lineage>
        <taxon>Bacteria</taxon>
        <taxon>Candidatus Falkowiibacteriota</taxon>
    </lineage>
</organism>
<evidence type="ECO:0000256" key="1">
    <source>
        <dbReference type="SAM" id="Phobius"/>
    </source>
</evidence>
<keyword evidence="1" id="KW-0472">Membrane</keyword>
<feature type="transmembrane region" description="Helical" evidence="1">
    <location>
        <begin position="12"/>
        <end position="32"/>
    </location>
</feature>
<name>A0A2M6WN17_9BACT</name>
<comment type="caution">
    <text evidence="2">The sequence shown here is derived from an EMBL/GenBank/DDBJ whole genome shotgun (WGS) entry which is preliminary data.</text>
</comment>
<reference evidence="3" key="1">
    <citation type="submission" date="2017-09" db="EMBL/GenBank/DDBJ databases">
        <title>Depth-based differentiation of microbial function through sediment-hosted aquifers and enrichment of novel symbionts in the deep terrestrial subsurface.</title>
        <authorList>
            <person name="Probst A.J."/>
            <person name="Ladd B."/>
            <person name="Jarett J.K."/>
            <person name="Geller-Mcgrath D.E."/>
            <person name="Sieber C.M.K."/>
            <person name="Emerson J.B."/>
            <person name="Anantharaman K."/>
            <person name="Thomas B.C."/>
            <person name="Malmstrom R."/>
            <person name="Stieglmeier M."/>
            <person name="Klingl A."/>
            <person name="Woyke T."/>
            <person name="Ryan C.M."/>
            <person name="Banfield J.F."/>
        </authorList>
    </citation>
    <scope>NUCLEOTIDE SEQUENCE [LARGE SCALE GENOMIC DNA]</scope>
</reference>
<proteinExistence type="predicted"/>
<dbReference type="Proteomes" id="UP000229335">
    <property type="component" value="Unassembled WGS sequence"/>
</dbReference>
<gene>
    <name evidence="2" type="ORF">COU00_00515</name>
</gene>
<keyword evidence="1" id="KW-1133">Transmembrane helix</keyword>
<evidence type="ECO:0000313" key="3">
    <source>
        <dbReference type="Proteomes" id="UP000229335"/>
    </source>
</evidence>
<evidence type="ECO:0000313" key="2">
    <source>
        <dbReference type="EMBL" id="PIT94146.1"/>
    </source>
</evidence>
<feature type="transmembrane region" description="Helical" evidence="1">
    <location>
        <begin position="44"/>
        <end position="65"/>
    </location>
</feature>
<keyword evidence="1" id="KW-0812">Transmembrane</keyword>
<accession>A0A2M6WN17</accession>